<evidence type="ECO:0000313" key="1">
    <source>
        <dbReference type="EMBL" id="KMP03331.1"/>
    </source>
</evidence>
<dbReference type="EMBL" id="DS028094">
    <property type="protein sequence ID" value="KMP03331.1"/>
    <property type="molecule type" value="Genomic_DNA"/>
</dbReference>
<sequence>MDFPRQIRQETRARKMDHNHRPFSQFLAMARPPFPEKERVQGILGILESFAKVSDTKSNLHLSQKAGNVNRAYAHVILYASLLDEMRWKMPVSKIFRTFPVDGLPGRGSVLEESPVARDDFE</sequence>
<dbReference type="AlphaFoldDB" id="A0A0J6Y3U8"/>
<name>A0A0J6Y3U8_COCIT</name>
<gene>
    <name evidence="1" type="ORF">CIRG_03023</name>
</gene>
<accession>A0A0J6Y3U8</accession>
<evidence type="ECO:0000313" key="2">
    <source>
        <dbReference type="Proteomes" id="UP000054565"/>
    </source>
</evidence>
<protein>
    <submittedName>
        <fullName evidence="1">Uncharacterized protein</fullName>
    </submittedName>
</protein>
<reference evidence="2" key="1">
    <citation type="journal article" date="2010" name="Genome Res.">
        <title>Population genomic sequencing of Coccidioides fungi reveals recent hybridization and transposon control.</title>
        <authorList>
            <person name="Neafsey D.E."/>
            <person name="Barker B.M."/>
            <person name="Sharpton T.J."/>
            <person name="Stajich J.E."/>
            <person name="Park D.J."/>
            <person name="Whiston E."/>
            <person name="Hung C.-Y."/>
            <person name="McMahan C."/>
            <person name="White J."/>
            <person name="Sykes S."/>
            <person name="Heiman D."/>
            <person name="Young S."/>
            <person name="Zeng Q."/>
            <person name="Abouelleil A."/>
            <person name="Aftuck L."/>
            <person name="Bessette D."/>
            <person name="Brown A."/>
            <person name="FitzGerald M."/>
            <person name="Lui A."/>
            <person name="Macdonald J.P."/>
            <person name="Priest M."/>
            <person name="Orbach M.J."/>
            <person name="Galgiani J.N."/>
            <person name="Kirkland T.N."/>
            <person name="Cole G.T."/>
            <person name="Birren B.W."/>
            <person name="Henn M.R."/>
            <person name="Taylor J.W."/>
            <person name="Rounsley S.D."/>
        </authorList>
    </citation>
    <scope>NUCLEOTIDE SEQUENCE [LARGE SCALE GENOMIC DNA]</scope>
    <source>
        <strain evidence="2">RMSCC 2394</strain>
    </source>
</reference>
<dbReference type="Proteomes" id="UP000054565">
    <property type="component" value="Unassembled WGS sequence"/>
</dbReference>
<proteinExistence type="predicted"/>
<organism evidence="1 2">
    <name type="scientific">Coccidioides immitis RMSCC 2394</name>
    <dbReference type="NCBI Taxonomy" id="404692"/>
    <lineage>
        <taxon>Eukaryota</taxon>
        <taxon>Fungi</taxon>
        <taxon>Dikarya</taxon>
        <taxon>Ascomycota</taxon>
        <taxon>Pezizomycotina</taxon>
        <taxon>Eurotiomycetes</taxon>
        <taxon>Eurotiomycetidae</taxon>
        <taxon>Onygenales</taxon>
        <taxon>Onygenaceae</taxon>
        <taxon>Coccidioides</taxon>
    </lineage>
</organism>